<reference evidence="1 2" key="1">
    <citation type="submission" date="2024-10" db="EMBL/GenBank/DDBJ databases">
        <title>The Natural Products Discovery Center: Release of the First 8490 Sequenced Strains for Exploring Actinobacteria Biosynthetic Diversity.</title>
        <authorList>
            <person name="Kalkreuter E."/>
            <person name="Kautsar S.A."/>
            <person name="Yang D."/>
            <person name="Bader C.D."/>
            <person name="Teijaro C.N."/>
            <person name="Fluegel L."/>
            <person name="Davis C.M."/>
            <person name="Simpson J.R."/>
            <person name="Lauterbach L."/>
            <person name="Steele A.D."/>
            <person name="Gui C."/>
            <person name="Meng S."/>
            <person name="Li G."/>
            <person name="Viehrig K."/>
            <person name="Ye F."/>
            <person name="Su P."/>
            <person name="Kiefer A.F."/>
            <person name="Nichols A."/>
            <person name="Cepeda A.J."/>
            <person name="Yan W."/>
            <person name="Fan B."/>
            <person name="Jiang Y."/>
            <person name="Adhikari A."/>
            <person name="Zheng C.-J."/>
            <person name="Schuster L."/>
            <person name="Cowan T.M."/>
            <person name="Smanski M.J."/>
            <person name="Chevrette M.G."/>
            <person name="De Carvalho L.P.S."/>
            <person name="Shen B."/>
        </authorList>
    </citation>
    <scope>NUCLEOTIDE SEQUENCE [LARGE SCALE GENOMIC DNA]</scope>
    <source>
        <strain evidence="1 2">NPDC019377</strain>
    </source>
</reference>
<comment type="caution">
    <text evidence="1">The sequence shown here is derived from an EMBL/GenBank/DDBJ whole genome shotgun (WGS) entry which is preliminary data.</text>
</comment>
<keyword evidence="2" id="KW-1185">Reference proteome</keyword>
<evidence type="ECO:0000313" key="2">
    <source>
        <dbReference type="Proteomes" id="UP001611494"/>
    </source>
</evidence>
<evidence type="ECO:0000313" key="1">
    <source>
        <dbReference type="EMBL" id="MFI2228252.1"/>
    </source>
</evidence>
<dbReference type="InterPro" id="IPR034660">
    <property type="entry name" value="DinB/YfiT-like"/>
</dbReference>
<protein>
    <submittedName>
        <fullName evidence="1">DUF664 domain-containing protein</fullName>
    </submittedName>
</protein>
<sequence>MHSPEILIDAFDRIREAVHEAVDGLDEEALTHRLDPAANSIAWLVWHLTRVQDEHLAELQSAESLWTGRGWFERFDLPIDREATGYGDTPAEVALISAPPELLTGYHDAVHTRTVRFVGALVDRDLDAVVDANWDPPVTMGVRLVSVIADDLQHAGQAAFVRGILSRAPAGRTDPAATR</sequence>
<gene>
    <name evidence="1" type="ORF">ACH49Z_00185</name>
</gene>
<dbReference type="Pfam" id="PF04978">
    <property type="entry name" value="MST"/>
    <property type="match status" value="1"/>
</dbReference>
<dbReference type="Gene3D" id="1.20.120.450">
    <property type="entry name" value="dinb family like domain"/>
    <property type="match status" value="1"/>
</dbReference>
<dbReference type="RefSeq" id="WP_397058336.1">
    <property type="nucleotide sequence ID" value="NZ_JBIRYL010000001.1"/>
</dbReference>
<proteinExistence type="predicted"/>
<dbReference type="NCBIfam" id="NF047843">
    <property type="entry name" value="MST_Rv0443"/>
    <property type="match status" value="1"/>
</dbReference>
<organism evidence="1 2">
    <name type="scientific">Nocardia testacea</name>
    <dbReference type="NCBI Taxonomy" id="248551"/>
    <lineage>
        <taxon>Bacteria</taxon>
        <taxon>Bacillati</taxon>
        <taxon>Actinomycetota</taxon>
        <taxon>Actinomycetes</taxon>
        <taxon>Mycobacteriales</taxon>
        <taxon>Nocardiaceae</taxon>
        <taxon>Nocardia</taxon>
    </lineage>
</organism>
<accession>A0ABW7VNR4</accession>
<dbReference type="Proteomes" id="UP001611494">
    <property type="component" value="Unassembled WGS sequence"/>
</dbReference>
<dbReference type="InterPro" id="IPR007061">
    <property type="entry name" value="MST-like"/>
</dbReference>
<dbReference type="EMBL" id="JBIRYL010000001">
    <property type="protein sequence ID" value="MFI2228252.1"/>
    <property type="molecule type" value="Genomic_DNA"/>
</dbReference>
<name>A0ABW7VNR4_9NOCA</name>
<dbReference type="SUPFAM" id="SSF109854">
    <property type="entry name" value="DinB/YfiT-like putative metalloenzymes"/>
    <property type="match status" value="1"/>
</dbReference>